<organism evidence="1 2">
    <name type="scientific">Pyronema omphalodes (strain CBS 100304)</name>
    <name type="common">Pyronema confluens</name>
    <dbReference type="NCBI Taxonomy" id="1076935"/>
    <lineage>
        <taxon>Eukaryota</taxon>
        <taxon>Fungi</taxon>
        <taxon>Dikarya</taxon>
        <taxon>Ascomycota</taxon>
        <taxon>Pezizomycotina</taxon>
        <taxon>Pezizomycetes</taxon>
        <taxon>Pezizales</taxon>
        <taxon>Pyronemataceae</taxon>
        <taxon>Pyronema</taxon>
    </lineage>
</organism>
<keyword evidence="2" id="KW-1185">Reference proteome</keyword>
<protein>
    <submittedName>
        <fullName evidence="1">Uncharacterized protein</fullName>
    </submittedName>
</protein>
<dbReference type="Proteomes" id="UP000018144">
    <property type="component" value="Unassembled WGS sequence"/>
</dbReference>
<name>U4LV33_PYROM</name>
<reference evidence="1 2" key="1">
    <citation type="journal article" date="2013" name="PLoS Genet.">
        <title>The genome and development-dependent transcriptomes of Pyronema confluens: a window into fungal evolution.</title>
        <authorList>
            <person name="Traeger S."/>
            <person name="Altegoer F."/>
            <person name="Freitag M."/>
            <person name="Gabaldon T."/>
            <person name="Kempken F."/>
            <person name="Kumar A."/>
            <person name="Marcet-Houben M."/>
            <person name="Poggeler S."/>
            <person name="Stajich J.E."/>
            <person name="Nowrousian M."/>
        </authorList>
    </citation>
    <scope>NUCLEOTIDE SEQUENCE [LARGE SCALE GENOMIC DNA]</scope>
    <source>
        <strain evidence="2">CBS 100304</strain>
        <tissue evidence="1">Vegetative mycelium</tissue>
    </source>
</reference>
<sequence>MPVELPSVFRRDKP</sequence>
<gene>
    <name evidence="1" type="ORF">PCON_12446</name>
</gene>
<evidence type="ECO:0000313" key="2">
    <source>
        <dbReference type="Proteomes" id="UP000018144"/>
    </source>
</evidence>
<evidence type="ECO:0000313" key="1">
    <source>
        <dbReference type="EMBL" id="CCX32176.1"/>
    </source>
</evidence>
<proteinExistence type="predicted"/>
<accession>U4LV33</accession>
<dbReference type="EMBL" id="HF935724">
    <property type="protein sequence ID" value="CCX32176.1"/>
    <property type="molecule type" value="Genomic_DNA"/>
</dbReference>